<proteinExistence type="predicted"/>
<dbReference type="RefSeq" id="WP_256769338.1">
    <property type="nucleotide sequence ID" value="NZ_CP101987.1"/>
</dbReference>
<feature type="region of interest" description="Disordered" evidence="1">
    <location>
        <begin position="176"/>
        <end position="211"/>
    </location>
</feature>
<dbReference type="EMBL" id="CP101987">
    <property type="protein sequence ID" value="UUI71497.1"/>
    <property type="molecule type" value="Genomic_DNA"/>
</dbReference>
<organism evidence="2 3">
    <name type="scientific">Cellulomonas xiejunii</name>
    <dbReference type="NCBI Taxonomy" id="2968083"/>
    <lineage>
        <taxon>Bacteria</taxon>
        <taxon>Bacillati</taxon>
        <taxon>Actinomycetota</taxon>
        <taxon>Actinomycetes</taxon>
        <taxon>Micrococcales</taxon>
        <taxon>Cellulomonadaceae</taxon>
        <taxon>Cellulomonas</taxon>
    </lineage>
</organism>
<evidence type="ECO:0000256" key="1">
    <source>
        <dbReference type="SAM" id="MobiDB-lite"/>
    </source>
</evidence>
<dbReference type="Proteomes" id="UP001316384">
    <property type="component" value="Chromosome"/>
</dbReference>
<evidence type="ECO:0000313" key="3">
    <source>
        <dbReference type="Proteomes" id="UP001316384"/>
    </source>
</evidence>
<name>A0ABY5KQN2_9CELL</name>
<keyword evidence="3" id="KW-1185">Reference proteome</keyword>
<reference evidence="2 3" key="1">
    <citation type="submission" date="2022-07" db="EMBL/GenBank/DDBJ databases">
        <title>Novel species in genus cellulomonas.</title>
        <authorList>
            <person name="Ye L."/>
        </authorList>
    </citation>
    <scope>NUCLEOTIDE SEQUENCE [LARGE SCALE GENOMIC DNA]</scope>
    <source>
        <strain evidence="3">zg-B89</strain>
    </source>
</reference>
<protein>
    <recommendedName>
        <fullName evidence="4">Lipoprotein</fullName>
    </recommendedName>
</protein>
<evidence type="ECO:0008006" key="4">
    <source>
        <dbReference type="Google" id="ProtNLM"/>
    </source>
</evidence>
<accession>A0ABY5KQN2</accession>
<feature type="compositionally biased region" description="Low complexity" evidence="1">
    <location>
        <begin position="201"/>
        <end position="211"/>
    </location>
</feature>
<gene>
    <name evidence="2" type="ORF">NP048_17155</name>
</gene>
<sequence>MLGGLSACGPAEEVPPAKPELVWIGGPPDGPLESNEWVRVVREAEFAYAWASNAADFSLPALTSTWDDFAVRSLEAAVRGDLLHETPHVYLGPRPVAPVAVQVDEDHGGAVVAACVGAPQAHPPRDDGNRWPDVEFYLLELADDGGRFVTGGHTPTLPFVLPNGAELTPEYCDGVPIPRATFDPPPDLDALSAKGPDGVVPPASSDPSAAS</sequence>
<evidence type="ECO:0000313" key="2">
    <source>
        <dbReference type="EMBL" id="UUI71497.1"/>
    </source>
</evidence>